<keyword evidence="3" id="KW-1185">Reference proteome</keyword>
<evidence type="ECO:0008006" key="4">
    <source>
        <dbReference type="Google" id="ProtNLM"/>
    </source>
</evidence>
<dbReference type="AlphaFoldDB" id="A0A0E0BEY0"/>
<accession>A0A0E0BEY0</accession>
<organism evidence="2">
    <name type="scientific">Oryza glumipatula</name>
    <dbReference type="NCBI Taxonomy" id="40148"/>
    <lineage>
        <taxon>Eukaryota</taxon>
        <taxon>Viridiplantae</taxon>
        <taxon>Streptophyta</taxon>
        <taxon>Embryophyta</taxon>
        <taxon>Tracheophyta</taxon>
        <taxon>Spermatophyta</taxon>
        <taxon>Magnoliopsida</taxon>
        <taxon>Liliopsida</taxon>
        <taxon>Poales</taxon>
        <taxon>Poaceae</taxon>
        <taxon>BOP clade</taxon>
        <taxon>Oryzoideae</taxon>
        <taxon>Oryzeae</taxon>
        <taxon>Oryzinae</taxon>
        <taxon>Oryza</taxon>
    </lineage>
</organism>
<dbReference type="Gramene" id="OGLUM11G01770.1">
    <property type="protein sequence ID" value="OGLUM11G01770.1"/>
    <property type="gene ID" value="OGLUM11G01770"/>
</dbReference>
<feature type="compositionally biased region" description="Basic and acidic residues" evidence="1">
    <location>
        <begin position="51"/>
        <end position="62"/>
    </location>
</feature>
<dbReference type="Proteomes" id="UP000026961">
    <property type="component" value="Chromosome 11"/>
</dbReference>
<feature type="region of interest" description="Disordered" evidence="1">
    <location>
        <begin position="1"/>
        <end position="99"/>
    </location>
</feature>
<evidence type="ECO:0000256" key="1">
    <source>
        <dbReference type="SAM" id="MobiDB-lite"/>
    </source>
</evidence>
<reference evidence="2" key="1">
    <citation type="submission" date="2015-04" db="UniProtKB">
        <authorList>
            <consortium name="EnsemblPlants"/>
        </authorList>
    </citation>
    <scope>IDENTIFICATION</scope>
</reference>
<protein>
    <recommendedName>
        <fullName evidence="4">DUF834 domain-containing protein</fullName>
    </recommendedName>
</protein>
<proteinExistence type="predicted"/>
<evidence type="ECO:0000313" key="2">
    <source>
        <dbReference type="EnsemblPlants" id="OGLUM11G01770.1"/>
    </source>
</evidence>
<evidence type="ECO:0000313" key="3">
    <source>
        <dbReference type="Proteomes" id="UP000026961"/>
    </source>
</evidence>
<feature type="compositionally biased region" description="Basic and acidic residues" evidence="1">
    <location>
        <begin position="71"/>
        <end position="80"/>
    </location>
</feature>
<dbReference type="HOGENOM" id="CLU_2324162_0_0_1"/>
<reference evidence="2" key="2">
    <citation type="submission" date="2018-05" db="EMBL/GenBank/DDBJ databases">
        <title>OgluRS3 (Oryza glumaepatula Reference Sequence Version 3).</title>
        <authorList>
            <person name="Zhang J."/>
            <person name="Kudrna D."/>
            <person name="Lee S."/>
            <person name="Talag J."/>
            <person name="Welchert J."/>
            <person name="Wing R.A."/>
        </authorList>
    </citation>
    <scope>NUCLEOTIDE SEQUENCE [LARGE SCALE GENOMIC DNA]</scope>
</reference>
<sequence>MTGRGGNPRARGREGGSQVAASAPEVALRCAEAEAGKAARGGGGRQRRRRTADLRRREREAEAEVSGTATRRREGERESAGEEGTGGAHPAFDAAQLLV</sequence>
<dbReference type="EnsemblPlants" id="OGLUM11G01770.1">
    <property type="protein sequence ID" value="OGLUM11G01770.1"/>
    <property type="gene ID" value="OGLUM11G01770"/>
</dbReference>
<name>A0A0E0BEY0_9ORYZ</name>